<dbReference type="InterPro" id="IPR004302">
    <property type="entry name" value="Cellulose/chitin-bd_N"/>
</dbReference>
<dbReference type="PANTHER" id="PTHR34823:SF1">
    <property type="entry name" value="CHITIN-BINDING TYPE-4 DOMAIN-CONTAINING PROTEIN"/>
    <property type="match status" value="1"/>
</dbReference>
<dbReference type="Gene3D" id="2.70.50.50">
    <property type="entry name" value="chitin-binding protein cbp21"/>
    <property type="match status" value="1"/>
</dbReference>
<dbReference type="InterPro" id="IPR014756">
    <property type="entry name" value="Ig_E-set"/>
</dbReference>
<gene>
    <name evidence="6" type="primary">gbpA</name>
    <name evidence="6" type="ORF">GPJ81_24570</name>
</gene>
<dbReference type="CDD" id="cd21177">
    <property type="entry name" value="LPMO_AA10"/>
    <property type="match status" value="1"/>
</dbReference>
<dbReference type="SUPFAM" id="SSF81296">
    <property type="entry name" value="E set domains"/>
    <property type="match status" value="1"/>
</dbReference>
<evidence type="ECO:0000256" key="2">
    <source>
        <dbReference type="ARBA" id="ARBA00022669"/>
    </source>
</evidence>
<evidence type="ECO:0000259" key="4">
    <source>
        <dbReference type="Pfam" id="PF03067"/>
    </source>
</evidence>
<feature type="domain" description="Chitin-binding type-4" evidence="4">
    <location>
        <begin position="17"/>
        <end position="191"/>
    </location>
</feature>
<evidence type="ECO:0000313" key="6">
    <source>
        <dbReference type="EMBL" id="QGW80062.1"/>
    </source>
</evidence>
<dbReference type="NCBIfam" id="NF009690">
    <property type="entry name" value="PRK13211.1"/>
    <property type="match status" value="1"/>
</dbReference>
<evidence type="ECO:0000313" key="7">
    <source>
        <dbReference type="Proteomes" id="UP000426235"/>
    </source>
</evidence>
<evidence type="ECO:0000259" key="5">
    <source>
        <dbReference type="Pfam" id="PF18416"/>
    </source>
</evidence>
<dbReference type="PANTHER" id="PTHR34823">
    <property type="entry name" value="GLCNAC-BINDING PROTEIN A"/>
    <property type="match status" value="1"/>
</dbReference>
<protein>
    <submittedName>
        <fullName evidence="6">N-acetylglucosamine-binding protein GbpA</fullName>
    </submittedName>
</protein>
<dbReference type="Pfam" id="PF18416">
    <property type="entry name" value="GbpA_2"/>
    <property type="match status" value="1"/>
</dbReference>
<dbReference type="EMBL" id="CP046621">
    <property type="protein sequence ID" value="QGW80062.1"/>
    <property type="molecule type" value="Genomic_DNA"/>
</dbReference>
<dbReference type="Pfam" id="PF03067">
    <property type="entry name" value="LPMO_10"/>
    <property type="match status" value="1"/>
</dbReference>
<evidence type="ECO:0000256" key="1">
    <source>
        <dbReference type="ARBA" id="ARBA00022525"/>
    </source>
</evidence>
<evidence type="ECO:0000256" key="3">
    <source>
        <dbReference type="ARBA" id="ARBA00022729"/>
    </source>
</evidence>
<sequence>MSGSICAAIFSSGVSAHGYVVDPPSRAYACNRGLNINCGAAQYEPQSVGETIKGFPARGPADGKLASGENQAFAQLDVQTSTRWHKTPVSGSVEFSWHYAAGHNTTGWEYYITRNDWNPNLPLSRASFDAAPFCSVQWNGTPPFDLPEGDTGPGKEKHRCQLPPDRQGYHVIYGIWTIDNTVNSFYKVMDVDIGATGPGEPGPEWAEVGQIQPQRTLEVGDRVKARAFVRGVEHEGFSTTIQVSTAQEGQPENWSYKLAQHINQIQSQVKAGQRDGEGNILPAHGSNTLYAKPSAGISSFELAYEFNPGDEAYLHIHGLAAEYPLNENMATLDFSVMSNKKLTVTASLFDSSHKQVGSVSHLVDQGTVPFTLAVQSTGGEHLLKLVGISENGRVVLQEERSVRLVEGQGGHDYVFPQGIELYREGVRVLQPKNGVVYKCKPFPAEGWCKIYSASSNNYEPGVGSHWQDAWDAL</sequence>
<dbReference type="Gene3D" id="2.60.40.2550">
    <property type="match status" value="1"/>
</dbReference>
<accession>A0A6I6GZR0</accession>
<reference evidence="6" key="1">
    <citation type="submission" date="2019-12" db="EMBL/GenBank/DDBJ databases">
        <title>Hybrid Genome Assemblies of two High G+C Isolates from Undergraduate Microbiology Courses.</title>
        <authorList>
            <person name="Ne Ville C.J."/>
            <person name="Enright D."/>
            <person name="Hernandez I."/>
            <person name="Dodsworth J."/>
            <person name="Orwin P.M."/>
        </authorList>
    </citation>
    <scope>NUCLEOTIDE SEQUENCE [LARGE SCALE GENOMIC DNA]</scope>
    <source>
        <strain evidence="6">Neo</strain>
    </source>
</reference>
<dbReference type="Proteomes" id="UP000426235">
    <property type="component" value="Chromosome"/>
</dbReference>
<dbReference type="InterPro" id="IPR041029">
    <property type="entry name" value="GbpA_2"/>
</dbReference>
<dbReference type="AlphaFoldDB" id="A0A6I6GZR0"/>
<keyword evidence="3" id="KW-0732">Signal</keyword>
<dbReference type="InterPro" id="IPR051024">
    <property type="entry name" value="GlcNAc_Chitin_IntDeg"/>
</dbReference>
<feature type="domain" description="N-acetylglucosamine binding protein A" evidence="5">
    <location>
        <begin position="205"/>
        <end position="302"/>
    </location>
</feature>
<organism evidence="6 7">
    <name type="scientific">Pseudomonas alkylphenolica</name>
    <dbReference type="NCBI Taxonomy" id="237609"/>
    <lineage>
        <taxon>Bacteria</taxon>
        <taxon>Pseudomonadati</taxon>
        <taxon>Pseudomonadota</taxon>
        <taxon>Gammaproteobacteria</taxon>
        <taxon>Pseudomonadales</taxon>
        <taxon>Pseudomonadaceae</taxon>
        <taxon>Pseudomonas</taxon>
    </lineage>
</organism>
<dbReference type="Gene3D" id="3.30.70.2150">
    <property type="match status" value="1"/>
</dbReference>
<proteinExistence type="predicted"/>
<keyword evidence="2" id="KW-0147">Chitin-binding</keyword>
<name>A0A6I6GZR0_9PSED</name>
<dbReference type="GO" id="GO:0008061">
    <property type="term" value="F:chitin binding"/>
    <property type="evidence" value="ECO:0007669"/>
    <property type="project" value="UniProtKB-KW"/>
</dbReference>
<keyword evidence="7" id="KW-1185">Reference proteome</keyword>
<keyword evidence="1" id="KW-0964">Secreted</keyword>